<sequence length="191" mass="21643">MDSNTVSIPVTAPLNRVSGGESKHACQAECKVMLDYNEVCSSYEAALCPMHPKWDEVLLHEKPNYIWLRVNDYHNGWENTEAGADIWSSSYDYTFKFFTEHGCHEPMLDNFATPLQFTIDTAWENDVNVLKVVRYLLDAKMPVKGYWRGSRKERVDSVEQGHHIAHPEGPRAICEDPAHCTPPPLGPGGRL</sequence>
<evidence type="ECO:0000313" key="3">
    <source>
        <dbReference type="Proteomes" id="UP001313282"/>
    </source>
</evidence>
<accession>A0AAN8MLR0</accession>
<protein>
    <submittedName>
        <fullName evidence="2">Uncharacterized protein</fullName>
    </submittedName>
</protein>
<reference evidence="2 3" key="1">
    <citation type="submission" date="2019-10" db="EMBL/GenBank/DDBJ databases">
        <authorList>
            <person name="Palmer J.M."/>
        </authorList>
    </citation>
    <scope>NUCLEOTIDE SEQUENCE [LARGE SCALE GENOMIC DNA]</scope>
    <source>
        <strain evidence="2 3">TWF718</strain>
    </source>
</reference>
<dbReference type="AlphaFoldDB" id="A0AAN8MLR0"/>
<feature type="compositionally biased region" description="Pro residues" evidence="1">
    <location>
        <begin position="180"/>
        <end position="191"/>
    </location>
</feature>
<evidence type="ECO:0000256" key="1">
    <source>
        <dbReference type="SAM" id="MobiDB-lite"/>
    </source>
</evidence>
<dbReference type="Proteomes" id="UP001313282">
    <property type="component" value="Unassembled WGS sequence"/>
</dbReference>
<feature type="compositionally biased region" description="Basic and acidic residues" evidence="1">
    <location>
        <begin position="167"/>
        <end position="178"/>
    </location>
</feature>
<name>A0AAN8MLR0_9PEZI</name>
<feature type="region of interest" description="Disordered" evidence="1">
    <location>
        <begin position="167"/>
        <end position="191"/>
    </location>
</feature>
<keyword evidence="3" id="KW-1185">Reference proteome</keyword>
<gene>
    <name evidence="2" type="ORF">TWF718_009112</name>
</gene>
<dbReference type="EMBL" id="JAVHNR010000006">
    <property type="protein sequence ID" value="KAK6339719.1"/>
    <property type="molecule type" value="Genomic_DNA"/>
</dbReference>
<evidence type="ECO:0000313" key="2">
    <source>
        <dbReference type="EMBL" id="KAK6339719.1"/>
    </source>
</evidence>
<organism evidence="2 3">
    <name type="scientific">Orbilia javanica</name>
    <dbReference type="NCBI Taxonomy" id="47235"/>
    <lineage>
        <taxon>Eukaryota</taxon>
        <taxon>Fungi</taxon>
        <taxon>Dikarya</taxon>
        <taxon>Ascomycota</taxon>
        <taxon>Pezizomycotina</taxon>
        <taxon>Orbiliomycetes</taxon>
        <taxon>Orbiliales</taxon>
        <taxon>Orbiliaceae</taxon>
        <taxon>Orbilia</taxon>
    </lineage>
</organism>
<comment type="caution">
    <text evidence="2">The sequence shown here is derived from an EMBL/GenBank/DDBJ whole genome shotgun (WGS) entry which is preliminary data.</text>
</comment>
<proteinExistence type="predicted"/>